<dbReference type="GO" id="GO:0005506">
    <property type="term" value="F:iron ion binding"/>
    <property type="evidence" value="ECO:0007669"/>
    <property type="project" value="InterPro"/>
</dbReference>
<name>A0AAD8YU84_9TELE</name>
<dbReference type="GO" id="GO:0016705">
    <property type="term" value="F:oxidoreductase activity, acting on paired donors, with incorporation or reduction of molecular oxygen"/>
    <property type="evidence" value="ECO:0007669"/>
    <property type="project" value="InterPro"/>
</dbReference>
<reference evidence="1" key="1">
    <citation type="submission" date="2023-03" db="EMBL/GenBank/DDBJ databases">
        <title>Electrophorus voltai genome.</title>
        <authorList>
            <person name="Bian C."/>
        </authorList>
    </citation>
    <scope>NUCLEOTIDE SEQUENCE</scope>
    <source>
        <strain evidence="1">CB-2022</strain>
        <tissue evidence="1">Muscle</tissue>
    </source>
</reference>
<proteinExistence type="predicted"/>
<organism evidence="1 2">
    <name type="scientific">Electrophorus voltai</name>
    <dbReference type="NCBI Taxonomy" id="2609070"/>
    <lineage>
        <taxon>Eukaryota</taxon>
        <taxon>Metazoa</taxon>
        <taxon>Chordata</taxon>
        <taxon>Craniata</taxon>
        <taxon>Vertebrata</taxon>
        <taxon>Euteleostomi</taxon>
        <taxon>Actinopterygii</taxon>
        <taxon>Neopterygii</taxon>
        <taxon>Teleostei</taxon>
        <taxon>Ostariophysi</taxon>
        <taxon>Gymnotiformes</taxon>
        <taxon>Gymnotoidei</taxon>
        <taxon>Gymnotidae</taxon>
        <taxon>Electrophorus</taxon>
    </lineage>
</organism>
<dbReference type="GO" id="GO:0020037">
    <property type="term" value="F:heme binding"/>
    <property type="evidence" value="ECO:0007669"/>
    <property type="project" value="InterPro"/>
</dbReference>
<dbReference type="GO" id="GO:0004497">
    <property type="term" value="F:monooxygenase activity"/>
    <property type="evidence" value="ECO:0007669"/>
    <property type="project" value="InterPro"/>
</dbReference>
<comment type="caution">
    <text evidence="1">The sequence shown here is derived from an EMBL/GenBank/DDBJ whole genome shotgun (WGS) entry which is preliminary data.</text>
</comment>
<evidence type="ECO:0000313" key="2">
    <source>
        <dbReference type="Proteomes" id="UP001239994"/>
    </source>
</evidence>
<sequence>MTMYVTNKPNLNLNLLTEVVDSVIGLFVFGCRFKCDDPHLKIIMETADAYFSVLCSPLRQAYYIFPRLVGKRHDLFKLYTKVRAIIGLEAEAYMKTLDLFCRRNTILIKNFIFTRSAQSGTCLVLALRPPQQWPSLDDRQNIKYTDAVIHENLVKLYRVERFIFFTSLLQHFTFKTTLPPEELETTPLICSFGHVLLSYECFAMRRA</sequence>
<protein>
    <submittedName>
        <fullName evidence="1">Uncharacterized protein</fullName>
    </submittedName>
</protein>
<dbReference type="InterPro" id="IPR036396">
    <property type="entry name" value="Cyt_P450_sf"/>
</dbReference>
<dbReference type="AlphaFoldDB" id="A0AAD8YU84"/>
<keyword evidence="2" id="KW-1185">Reference proteome</keyword>
<dbReference type="EMBL" id="JAROKS010000025">
    <property type="protein sequence ID" value="KAK1786026.1"/>
    <property type="molecule type" value="Genomic_DNA"/>
</dbReference>
<dbReference type="SUPFAM" id="SSF48264">
    <property type="entry name" value="Cytochrome P450"/>
    <property type="match status" value="1"/>
</dbReference>
<gene>
    <name evidence="1" type="ORF">P4O66_017770</name>
</gene>
<dbReference type="Proteomes" id="UP001239994">
    <property type="component" value="Unassembled WGS sequence"/>
</dbReference>
<evidence type="ECO:0000313" key="1">
    <source>
        <dbReference type="EMBL" id="KAK1786026.1"/>
    </source>
</evidence>
<accession>A0AAD8YU84</accession>